<name>A0ABP0BQB9_9PEZI</name>
<comment type="caution">
    <text evidence="1">The sequence shown here is derived from an EMBL/GenBank/DDBJ whole genome shotgun (WGS) entry which is preliminary data.</text>
</comment>
<keyword evidence="2" id="KW-1185">Reference proteome</keyword>
<organism evidence="1 2">
    <name type="scientific">Sporothrix bragantina</name>
    <dbReference type="NCBI Taxonomy" id="671064"/>
    <lineage>
        <taxon>Eukaryota</taxon>
        <taxon>Fungi</taxon>
        <taxon>Dikarya</taxon>
        <taxon>Ascomycota</taxon>
        <taxon>Pezizomycotina</taxon>
        <taxon>Sordariomycetes</taxon>
        <taxon>Sordariomycetidae</taxon>
        <taxon>Ophiostomatales</taxon>
        <taxon>Ophiostomataceae</taxon>
        <taxon>Sporothrix</taxon>
    </lineage>
</organism>
<protein>
    <submittedName>
        <fullName evidence="1">Uncharacterized protein</fullName>
    </submittedName>
</protein>
<gene>
    <name evidence="1" type="ORF">SBRCBS47491_004668</name>
</gene>
<dbReference type="Proteomes" id="UP001642406">
    <property type="component" value="Unassembled WGS sequence"/>
</dbReference>
<sequence>MVTATASLANSDALSTAVRHSNREYDGPTVDYLLTASTMTTSKLLRINSHGQREFELEFWNLAVNRAGTFCIRFDVAEPGQDLWCAILVQFPRGGHAVAGQGGV</sequence>
<evidence type="ECO:0000313" key="2">
    <source>
        <dbReference type="Proteomes" id="UP001642406"/>
    </source>
</evidence>
<reference evidence="1 2" key="1">
    <citation type="submission" date="2024-01" db="EMBL/GenBank/DDBJ databases">
        <authorList>
            <person name="Allen C."/>
            <person name="Tagirdzhanova G."/>
        </authorList>
    </citation>
    <scope>NUCLEOTIDE SEQUENCE [LARGE SCALE GENOMIC DNA]</scope>
</reference>
<evidence type="ECO:0000313" key="1">
    <source>
        <dbReference type="EMBL" id="CAK7221848.1"/>
    </source>
</evidence>
<proteinExistence type="predicted"/>
<dbReference type="EMBL" id="CAWUHC010000036">
    <property type="protein sequence ID" value="CAK7221848.1"/>
    <property type="molecule type" value="Genomic_DNA"/>
</dbReference>
<accession>A0ABP0BQB9</accession>